<reference evidence="3 5" key="2">
    <citation type="submission" date="2023-09" db="EMBL/GenBank/DDBJ databases">
        <title>Complete-Gapless Cercospora beticola genome.</title>
        <authorList>
            <person name="Wyatt N.A."/>
            <person name="Spanner R.E."/>
            <person name="Bolton M.D."/>
        </authorList>
    </citation>
    <scope>NUCLEOTIDE SEQUENCE [LARGE SCALE GENOMIC DNA]</scope>
    <source>
        <strain evidence="3">Cb09-40</strain>
    </source>
</reference>
<organism evidence="2 4">
    <name type="scientific">Cercospora beticola</name>
    <name type="common">Sugarbeet leaf spot fungus</name>
    <dbReference type="NCBI Taxonomy" id="122368"/>
    <lineage>
        <taxon>Eukaryota</taxon>
        <taxon>Fungi</taxon>
        <taxon>Dikarya</taxon>
        <taxon>Ascomycota</taxon>
        <taxon>Pezizomycotina</taxon>
        <taxon>Dothideomycetes</taxon>
        <taxon>Dothideomycetidae</taxon>
        <taxon>Mycosphaerellales</taxon>
        <taxon>Mycosphaerellaceae</taxon>
        <taxon>Cercospora</taxon>
    </lineage>
</organism>
<evidence type="ECO:0000313" key="4">
    <source>
        <dbReference type="Proteomes" id="UP000230605"/>
    </source>
</evidence>
<accession>A0A2G5HZ27</accession>
<keyword evidence="1" id="KW-0732">Signal</keyword>
<sequence length="133" mass="14451">MFFTRHSAAVVALAFQVSANPIPEASNNITSRQNPIWRVDFWTGDACSGANTGSYSGPSSEPPIDFQNCEPIPDIGVSQAVTYYGDLDYEFRIHAEDTCGDITEFYIGNQDSPLCIPLTEVPGAIAWSVQVEA</sequence>
<reference evidence="2 4" key="1">
    <citation type="submission" date="2015-10" db="EMBL/GenBank/DDBJ databases">
        <title>The cercosporin biosynthetic gene cluster was horizontally transferred to several fungal lineages and shown to be expanded in Cercospora beticola based on microsynteny with recipient genomes.</title>
        <authorList>
            <person name="De Jonge R."/>
            <person name="Ebert M.K."/>
            <person name="Suttle J.C."/>
            <person name="Jurick Ii W.M."/>
            <person name="Secor G.A."/>
            <person name="Thomma B.P."/>
            <person name="Van De Peer Y."/>
            <person name="Bolton M.D."/>
        </authorList>
    </citation>
    <scope>NUCLEOTIDE SEQUENCE [LARGE SCALE GENOMIC DNA]</scope>
    <source>
        <strain evidence="2 4">09-40</strain>
    </source>
</reference>
<dbReference type="Proteomes" id="UP001302367">
    <property type="component" value="Chromosome 2"/>
</dbReference>
<feature type="signal peptide" evidence="1">
    <location>
        <begin position="1"/>
        <end position="19"/>
    </location>
</feature>
<dbReference type="Proteomes" id="UP000230605">
    <property type="component" value="Chromosome 2"/>
</dbReference>
<evidence type="ECO:0000313" key="5">
    <source>
        <dbReference type="Proteomes" id="UP001302367"/>
    </source>
</evidence>
<dbReference type="EMBL" id="LKMD01000102">
    <property type="protein sequence ID" value="PIA97751.1"/>
    <property type="molecule type" value="Genomic_DNA"/>
</dbReference>
<protein>
    <submittedName>
        <fullName evidence="2">Uncharacterized protein</fullName>
    </submittedName>
</protein>
<gene>
    <name evidence="2" type="ORF">CB0940_06524</name>
    <name evidence="3" type="ORF">RHO25_003778</name>
</gene>
<proteinExistence type="predicted"/>
<name>A0A2G5HZ27_CERBT</name>
<evidence type="ECO:0000313" key="3">
    <source>
        <dbReference type="EMBL" id="WPA99162.1"/>
    </source>
</evidence>
<evidence type="ECO:0000313" key="2">
    <source>
        <dbReference type="EMBL" id="PIA97751.1"/>
    </source>
</evidence>
<dbReference type="EMBL" id="CP134185">
    <property type="protein sequence ID" value="WPA99162.1"/>
    <property type="molecule type" value="Genomic_DNA"/>
</dbReference>
<feature type="chain" id="PRO_5013754336" evidence="1">
    <location>
        <begin position="20"/>
        <end position="133"/>
    </location>
</feature>
<dbReference type="AlphaFoldDB" id="A0A2G5HZ27"/>
<keyword evidence="5" id="KW-1185">Reference proteome</keyword>
<evidence type="ECO:0000256" key="1">
    <source>
        <dbReference type="SAM" id="SignalP"/>
    </source>
</evidence>